<dbReference type="EC" id="2.7.-.-" evidence="11"/>
<evidence type="ECO:0000256" key="3">
    <source>
        <dbReference type="ARBA" id="ARBA00022519"/>
    </source>
</evidence>
<accession>A0ABV6B9S9</accession>
<feature type="transmembrane region" description="Helical" evidence="8">
    <location>
        <begin position="169"/>
        <end position="189"/>
    </location>
</feature>
<dbReference type="PANTHER" id="PTHR30443">
    <property type="entry name" value="INNER MEMBRANE PROTEIN"/>
    <property type="match status" value="1"/>
</dbReference>
<keyword evidence="5 8" id="KW-0812">Transmembrane</keyword>
<evidence type="ECO:0000256" key="7">
    <source>
        <dbReference type="ARBA" id="ARBA00023136"/>
    </source>
</evidence>
<organism evidence="11 12">
    <name type="scientific">Rheinheimera tilapiae</name>
    <dbReference type="NCBI Taxonomy" id="875043"/>
    <lineage>
        <taxon>Bacteria</taxon>
        <taxon>Pseudomonadati</taxon>
        <taxon>Pseudomonadota</taxon>
        <taxon>Gammaproteobacteria</taxon>
        <taxon>Chromatiales</taxon>
        <taxon>Chromatiaceae</taxon>
        <taxon>Rheinheimera</taxon>
    </lineage>
</organism>
<evidence type="ECO:0000259" key="10">
    <source>
        <dbReference type="Pfam" id="PF08019"/>
    </source>
</evidence>
<feature type="transmembrane region" description="Helical" evidence="8">
    <location>
        <begin position="58"/>
        <end position="79"/>
    </location>
</feature>
<gene>
    <name evidence="11" type="ORF">ACFFJP_00875</name>
</gene>
<evidence type="ECO:0000259" key="9">
    <source>
        <dbReference type="Pfam" id="PF00884"/>
    </source>
</evidence>
<evidence type="ECO:0000256" key="8">
    <source>
        <dbReference type="SAM" id="Phobius"/>
    </source>
</evidence>
<evidence type="ECO:0000313" key="11">
    <source>
        <dbReference type="EMBL" id="MFC0046837.1"/>
    </source>
</evidence>
<dbReference type="CDD" id="cd16017">
    <property type="entry name" value="LptA"/>
    <property type="match status" value="1"/>
</dbReference>
<evidence type="ECO:0000256" key="1">
    <source>
        <dbReference type="ARBA" id="ARBA00004429"/>
    </source>
</evidence>
<evidence type="ECO:0000313" key="12">
    <source>
        <dbReference type="Proteomes" id="UP001589813"/>
    </source>
</evidence>
<evidence type="ECO:0000256" key="5">
    <source>
        <dbReference type="ARBA" id="ARBA00022692"/>
    </source>
</evidence>
<dbReference type="GO" id="GO:0016740">
    <property type="term" value="F:transferase activity"/>
    <property type="evidence" value="ECO:0007669"/>
    <property type="project" value="UniProtKB-KW"/>
</dbReference>
<dbReference type="EMBL" id="JBHLXP010000001">
    <property type="protein sequence ID" value="MFC0046837.1"/>
    <property type="molecule type" value="Genomic_DNA"/>
</dbReference>
<feature type="domain" description="Sulfatase N-terminal" evidence="9">
    <location>
        <begin position="247"/>
        <end position="529"/>
    </location>
</feature>
<dbReference type="InterPro" id="IPR000917">
    <property type="entry name" value="Sulfatase_N"/>
</dbReference>
<reference evidence="11 12" key="1">
    <citation type="submission" date="2024-09" db="EMBL/GenBank/DDBJ databases">
        <authorList>
            <person name="Sun Q."/>
            <person name="Mori K."/>
        </authorList>
    </citation>
    <scope>NUCLEOTIDE SEQUENCE [LARGE SCALE GENOMIC DNA]</scope>
    <source>
        <strain evidence="11 12">KCTC 23315</strain>
    </source>
</reference>
<keyword evidence="12" id="KW-1185">Reference proteome</keyword>
<dbReference type="InterPro" id="IPR017850">
    <property type="entry name" value="Alkaline_phosphatase_core_sf"/>
</dbReference>
<dbReference type="InterPro" id="IPR040423">
    <property type="entry name" value="PEA_transferase"/>
</dbReference>
<proteinExistence type="predicted"/>
<keyword evidence="7 8" id="KW-0472">Membrane</keyword>
<feature type="transmembrane region" description="Helical" evidence="8">
    <location>
        <begin position="137"/>
        <end position="157"/>
    </location>
</feature>
<name>A0ABV6B9S9_9GAMM</name>
<keyword evidence="4 11" id="KW-0808">Transferase</keyword>
<dbReference type="Pfam" id="PF08019">
    <property type="entry name" value="EptA_B_N"/>
    <property type="match status" value="1"/>
</dbReference>
<feature type="domain" description="Phosphoethanolamine transferase N-terminal" evidence="10">
    <location>
        <begin position="73"/>
        <end position="221"/>
    </location>
</feature>
<evidence type="ECO:0000256" key="2">
    <source>
        <dbReference type="ARBA" id="ARBA00022475"/>
    </source>
</evidence>
<dbReference type="RefSeq" id="WP_377239443.1">
    <property type="nucleotide sequence ID" value="NZ_JBHLXP010000001.1"/>
</dbReference>
<dbReference type="Gene3D" id="3.40.720.10">
    <property type="entry name" value="Alkaline Phosphatase, subunit A"/>
    <property type="match status" value="1"/>
</dbReference>
<sequence>MTELTLHWLQRTHGFLLNPSRRFVLSPMVYALLLAVLTTLLFQTPFLSQVQQKIPGQYGLQAVLLLVLLLLNSLIYVLLSLPGLPRLQRALLCSFFLIAAISHYFISHFGTVIDREMLQNVLETDLAEASGLLNPDLIFTTAGWLLLLGWLNLKIVFKTQSWRRSASQWLLTLVLVCSGIGAVAATQYAELASFFRNYRDVKFFALPISPLSASISVTKQQIAAHFPPTFQVLGTDVRNLAPAAAPRTLVLVLGETARADHFQLNGYSRPTNPRLSQLPVISFSQVSSCGTATAHSVPCMFSGMGRERYDETTAKNSSNVLDILQSSGVDVSWYDNNSGCKGVCNRIKNQMLFELPECQANDGCADAVLLQALQRELAQPAGKDRIIVLHQLGSHGPEYSRRSTAQQKVFGPECTDKELNHCPAQQIINAYDNSLLATDELLANVVQQLQTLPDSAMLYVSDHGESLGENGVYLHGLPYWMAPKAQTGVPLIWWMSQSFAQGQNLSYECLKHQQQQALSHDNLFHSLPALFARSSKEFRPDLNLFAACSRR</sequence>
<protein>
    <submittedName>
        <fullName evidence="11">Phosphoethanolamine transferase</fullName>
        <ecNumber evidence="11">2.7.-.-</ecNumber>
    </submittedName>
</protein>
<dbReference type="PANTHER" id="PTHR30443:SF0">
    <property type="entry name" value="PHOSPHOETHANOLAMINE TRANSFERASE EPTA"/>
    <property type="match status" value="1"/>
</dbReference>
<keyword evidence="2" id="KW-1003">Cell membrane</keyword>
<evidence type="ECO:0000256" key="4">
    <source>
        <dbReference type="ARBA" id="ARBA00022679"/>
    </source>
</evidence>
<comment type="caution">
    <text evidence="11">The sequence shown here is derived from an EMBL/GenBank/DDBJ whole genome shotgun (WGS) entry which is preliminary data.</text>
</comment>
<evidence type="ECO:0000256" key="6">
    <source>
        <dbReference type="ARBA" id="ARBA00022989"/>
    </source>
</evidence>
<dbReference type="Proteomes" id="UP001589813">
    <property type="component" value="Unassembled WGS sequence"/>
</dbReference>
<keyword evidence="6 8" id="KW-1133">Transmembrane helix</keyword>
<dbReference type="InterPro" id="IPR058130">
    <property type="entry name" value="PEA_transf_C"/>
</dbReference>
<feature type="transmembrane region" description="Helical" evidence="8">
    <location>
        <begin position="91"/>
        <end position="113"/>
    </location>
</feature>
<keyword evidence="3" id="KW-0997">Cell inner membrane</keyword>
<dbReference type="Pfam" id="PF00884">
    <property type="entry name" value="Sulfatase"/>
    <property type="match status" value="1"/>
</dbReference>
<comment type="subcellular location">
    <subcellularLocation>
        <location evidence="1">Cell inner membrane</location>
        <topology evidence="1">Multi-pass membrane protein</topology>
    </subcellularLocation>
</comment>
<dbReference type="NCBIfam" id="NF028537">
    <property type="entry name" value="P_eth_NH2_trans"/>
    <property type="match status" value="1"/>
</dbReference>
<feature type="transmembrane region" description="Helical" evidence="8">
    <location>
        <begin position="23"/>
        <end position="46"/>
    </location>
</feature>
<dbReference type="SUPFAM" id="SSF53649">
    <property type="entry name" value="Alkaline phosphatase-like"/>
    <property type="match status" value="1"/>
</dbReference>
<dbReference type="InterPro" id="IPR012549">
    <property type="entry name" value="EptA-like_N"/>
</dbReference>